<dbReference type="GO" id="GO:0005759">
    <property type="term" value="C:mitochondrial matrix"/>
    <property type="evidence" value="ECO:0007669"/>
    <property type="project" value="UniProtKB-SubCell"/>
</dbReference>
<protein>
    <recommendedName>
        <fullName evidence="12">Lipoamide acyltransferase component of branched-chain alpha-keto acid dehydrogenase complex, mitochondrial</fullName>
        <ecNumber evidence="11">2.3.1.168</ecNumber>
    </recommendedName>
    <alternativeName>
        <fullName evidence="13">Branched-chain alpha-keto acid dehydrogenase complex component E2</fullName>
    </alternativeName>
</protein>
<evidence type="ECO:0000256" key="15">
    <source>
        <dbReference type="PROSITE-ProRule" id="PRU00087"/>
    </source>
</evidence>
<accession>A0A7J6HFI2</accession>
<evidence type="ECO:0000256" key="6">
    <source>
        <dbReference type="ARBA" id="ARBA00022723"/>
    </source>
</evidence>
<dbReference type="GO" id="GO:0016407">
    <property type="term" value="F:acetyltransferase activity"/>
    <property type="evidence" value="ECO:0007669"/>
    <property type="project" value="TreeGrafter"/>
</dbReference>
<dbReference type="Pfam" id="PF17963">
    <property type="entry name" value="Big_9"/>
    <property type="match status" value="1"/>
</dbReference>
<evidence type="ECO:0000256" key="11">
    <source>
        <dbReference type="ARBA" id="ARBA00038880"/>
    </source>
</evidence>
<keyword evidence="7" id="KW-0450">Lipoyl</keyword>
<evidence type="ECO:0000256" key="5">
    <source>
        <dbReference type="ARBA" id="ARBA00022679"/>
    </source>
</evidence>
<feature type="transmembrane region" description="Helical" evidence="17">
    <location>
        <begin position="1487"/>
        <end position="1508"/>
    </location>
</feature>
<dbReference type="InterPro" id="IPR013783">
    <property type="entry name" value="Ig-like_fold"/>
</dbReference>
<dbReference type="GO" id="GO:0031405">
    <property type="term" value="F:lipoic acid binding"/>
    <property type="evidence" value="ECO:0007669"/>
    <property type="project" value="TreeGrafter"/>
</dbReference>
<dbReference type="GO" id="GO:0050163">
    <property type="term" value="F:oxaloacetate tautomerase activity"/>
    <property type="evidence" value="ECO:0007669"/>
    <property type="project" value="UniProtKB-ARBA"/>
</dbReference>
<feature type="domain" description="Peripheral subunit-binding (PSBD)" evidence="19">
    <location>
        <begin position="185"/>
        <end position="222"/>
    </location>
</feature>
<comment type="function">
    <text evidence="14">Tautomerase that converts enol-oxaloacetate, a strong inhibitor of succinate dehydrogenase, to the physiological keto form of oxaloacetate.</text>
</comment>
<dbReference type="InterPro" id="IPR017868">
    <property type="entry name" value="Filamin/ABP280_repeat-like"/>
</dbReference>
<evidence type="ECO:0000313" key="20">
    <source>
        <dbReference type="EMBL" id="KAF4393671.1"/>
    </source>
</evidence>
<evidence type="ECO:0000256" key="9">
    <source>
        <dbReference type="ARBA" id="ARBA00023128"/>
    </source>
</evidence>
<dbReference type="GO" id="GO:0046872">
    <property type="term" value="F:metal ion binding"/>
    <property type="evidence" value="ECO:0007669"/>
    <property type="project" value="UniProtKB-KW"/>
</dbReference>
<dbReference type="CDD" id="cd06849">
    <property type="entry name" value="lipoyl_domain"/>
    <property type="match status" value="1"/>
</dbReference>
<dbReference type="GO" id="GO:0043754">
    <property type="term" value="F:dihydrolipoamide branched chain acyltransferase activity"/>
    <property type="evidence" value="ECO:0007669"/>
    <property type="project" value="UniProtKB-EC"/>
</dbReference>
<evidence type="ECO:0000259" key="19">
    <source>
        <dbReference type="PROSITE" id="PS51826"/>
    </source>
</evidence>
<evidence type="ECO:0000313" key="21">
    <source>
        <dbReference type="Proteomes" id="UP000583929"/>
    </source>
</evidence>
<evidence type="ECO:0000256" key="12">
    <source>
        <dbReference type="ARBA" id="ARBA00039275"/>
    </source>
</evidence>
<name>A0A7J6HFI2_CANSA</name>
<keyword evidence="17" id="KW-0472">Membrane</keyword>
<dbReference type="InterPro" id="IPR011053">
    <property type="entry name" value="Single_hybrid_motif"/>
</dbReference>
<keyword evidence="17" id="KW-0812">Transmembrane</keyword>
<evidence type="ECO:0000256" key="1">
    <source>
        <dbReference type="ARBA" id="ARBA00001938"/>
    </source>
</evidence>
<keyword evidence="5" id="KW-0808">Transferase</keyword>
<dbReference type="InterPro" id="IPR023213">
    <property type="entry name" value="CAT-like_dom_sf"/>
</dbReference>
<dbReference type="EC" id="2.3.1.168" evidence="11"/>
<evidence type="ECO:0000256" key="4">
    <source>
        <dbReference type="ARBA" id="ARBA00010211"/>
    </source>
</evidence>
<dbReference type="FunFam" id="3.30.559.10:FF:000007">
    <property type="entry name" value="Dihydrolipoamide acetyltransferase component of pyruvate dehydrogenase complex"/>
    <property type="match status" value="1"/>
</dbReference>
<dbReference type="InterPro" id="IPR011234">
    <property type="entry name" value="Fumarylacetoacetase-like_C"/>
</dbReference>
<keyword evidence="8" id="KW-0809">Transit peptide</keyword>
<dbReference type="Gene3D" id="3.90.850.10">
    <property type="entry name" value="Fumarylacetoacetase-like, C-terminal domain"/>
    <property type="match status" value="1"/>
</dbReference>
<evidence type="ECO:0000256" key="14">
    <source>
        <dbReference type="ARBA" id="ARBA00056302"/>
    </source>
</evidence>
<dbReference type="InterPro" id="IPR000089">
    <property type="entry name" value="Biotin_lipoyl"/>
</dbReference>
<dbReference type="EMBL" id="JAATIQ010000048">
    <property type="protein sequence ID" value="KAF4393671.1"/>
    <property type="molecule type" value="Genomic_DNA"/>
</dbReference>
<feature type="compositionally biased region" description="Basic and acidic residues" evidence="16">
    <location>
        <begin position="238"/>
        <end position="252"/>
    </location>
</feature>
<comment type="similarity">
    <text evidence="4">Belongs to the FAH family.</text>
</comment>
<dbReference type="PROSITE" id="PS50968">
    <property type="entry name" value="BIOTINYL_LIPOYL"/>
    <property type="match status" value="1"/>
</dbReference>
<evidence type="ECO:0000256" key="10">
    <source>
        <dbReference type="ARBA" id="ARBA00023315"/>
    </source>
</evidence>
<dbReference type="InterPro" id="IPR014756">
    <property type="entry name" value="Ig_E-set"/>
</dbReference>
<gene>
    <name evidence="20" type="ORF">G4B88_007657</name>
</gene>
<keyword evidence="17" id="KW-1133">Transmembrane helix</keyword>
<evidence type="ECO:0000256" key="7">
    <source>
        <dbReference type="ARBA" id="ARBA00022823"/>
    </source>
</evidence>
<keyword evidence="10" id="KW-0012">Acyltransferase</keyword>
<dbReference type="Gene3D" id="2.40.50.100">
    <property type="match status" value="1"/>
</dbReference>
<feature type="repeat" description="Filamin" evidence="15">
    <location>
        <begin position="1037"/>
        <end position="1075"/>
    </location>
</feature>
<proteinExistence type="inferred from homology"/>
<feature type="domain" description="Lipoyl-binding" evidence="18">
    <location>
        <begin position="72"/>
        <end position="149"/>
    </location>
</feature>
<comment type="caution">
    <text evidence="20">The sequence shown here is derived from an EMBL/GenBank/DDBJ whole genome shotgun (WGS) entry which is preliminary data.</text>
</comment>
<comment type="similarity">
    <text evidence="3">Belongs to the 2-oxoacid dehydrogenase family.</text>
</comment>
<feature type="transmembrane region" description="Helical" evidence="17">
    <location>
        <begin position="1632"/>
        <end position="1652"/>
    </location>
</feature>
<dbReference type="Pfam" id="PF23616">
    <property type="entry name" value="Ig_GEX2_N"/>
    <property type="match status" value="2"/>
</dbReference>
<dbReference type="Gene3D" id="2.60.40.10">
    <property type="entry name" value="Immunoglobulins"/>
    <property type="match status" value="2"/>
</dbReference>
<feature type="region of interest" description="Disordered" evidence="16">
    <location>
        <begin position="230"/>
        <end position="257"/>
    </location>
</feature>
<keyword evidence="9" id="KW-0496">Mitochondrion</keyword>
<dbReference type="Pfam" id="PF00198">
    <property type="entry name" value="2-oxoacid_dh"/>
    <property type="match status" value="1"/>
</dbReference>
<dbReference type="SUPFAM" id="SSF56529">
    <property type="entry name" value="FAH"/>
    <property type="match status" value="1"/>
</dbReference>
<evidence type="ECO:0000256" key="13">
    <source>
        <dbReference type="ARBA" id="ARBA00042008"/>
    </source>
</evidence>
<reference evidence="20 21" key="1">
    <citation type="journal article" date="2020" name="bioRxiv">
        <title>Sequence and annotation of 42 cannabis genomes reveals extensive copy number variation in cannabinoid synthesis and pathogen resistance genes.</title>
        <authorList>
            <person name="Mckernan K.J."/>
            <person name="Helbert Y."/>
            <person name="Kane L.T."/>
            <person name="Ebling H."/>
            <person name="Zhang L."/>
            <person name="Liu B."/>
            <person name="Eaton Z."/>
            <person name="Mclaughlin S."/>
            <person name="Kingan S."/>
            <person name="Baybayan P."/>
            <person name="Concepcion G."/>
            <person name="Jordan M."/>
            <person name="Riva A."/>
            <person name="Barbazuk W."/>
            <person name="Harkins T."/>
        </authorList>
    </citation>
    <scope>NUCLEOTIDE SEQUENCE [LARGE SCALE GENOMIC DNA]</scope>
    <source>
        <strain evidence="21">cv. Jamaican Lion 4</strain>
        <tissue evidence="20">Leaf</tissue>
    </source>
</reference>
<evidence type="ECO:0000256" key="16">
    <source>
        <dbReference type="SAM" id="MobiDB-lite"/>
    </source>
</evidence>
<comment type="subcellular location">
    <subcellularLocation>
        <location evidence="2">Mitochondrion matrix</location>
    </subcellularLocation>
</comment>
<dbReference type="GO" id="GO:0006107">
    <property type="term" value="P:oxaloacetate metabolic process"/>
    <property type="evidence" value="ECO:0007669"/>
    <property type="project" value="UniProtKB-ARBA"/>
</dbReference>
<keyword evidence="21" id="KW-1185">Reference proteome</keyword>
<dbReference type="FunFam" id="2.40.50.100:FF:000013">
    <property type="entry name" value="Dihydrolipoamide acetyltransferase component of pyruvate dehydrogenase complex"/>
    <property type="match status" value="1"/>
</dbReference>
<dbReference type="Pfam" id="PF00364">
    <property type="entry name" value="Biotin_lipoyl"/>
    <property type="match status" value="1"/>
</dbReference>
<evidence type="ECO:0000259" key="18">
    <source>
        <dbReference type="PROSITE" id="PS50968"/>
    </source>
</evidence>
<dbReference type="SUPFAM" id="SSF81296">
    <property type="entry name" value="E set domains"/>
    <property type="match status" value="2"/>
</dbReference>
<dbReference type="Pfam" id="PF02817">
    <property type="entry name" value="E3_binding"/>
    <property type="match status" value="1"/>
</dbReference>
<dbReference type="PANTHER" id="PTHR43178:SF14">
    <property type="entry name" value="LIPOAMIDE ACYLTRANSFERASE COMPONENT OF BRANCHED-CHAIN ALPHA-KETO ACID DEHYDROGENASE COMPLEX, MITOCHONDRIAL"/>
    <property type="match status" value="1"/>
</dbReference>
<dbReference type="InterPro" id="IPR004167">
    <property type="entry name" value="PSBD"/>
</dbReference>
<dbReference type="Pfam" id="PF01557">
    <property type="entry name" value="FAA_hydrolase"/>
    <property type="match status" value="1"/>
</dbReference>
<sequence>MIARRLCQRWATVSAARRCLSSSVSRGPLSLHTHLSHHKLCPPVLRFSELRISHFVKRSCYSTLDVPDVKAVGVVEVPLAQTGEGIAECELLKWFVKEGDQVEEFQPLCEVQSDKATIEITSRYEGRVAEMFYNPGDIVKVGETLLKMLVEDLSVPTQKSEDIKSAESIQWIESEQNKQSIGGVISTPAVRDLAKQYDININDVIGTGKNGRVLKDDILKYAVEKGQIEDSSASSSSDSEHTLGESESHADAADGIGPNYEDKIVTLRGFQRKMVQSMSMAARVPHFHYVEDINCDALVKLKDSFKYNNSDLKIKYTFLPILIKSLSLALSKYPSVNSCFIEDSLEVIFKGSHNIGVAMATQYGLVVPNIKNVQSLSIMEITKELSRLQQLATDNKLSPKDISGGTITLSNIGAIGGKYGSPLLNLPEVCIIAIGRIQKVPQFADGGNVYPASVMMANIGADHRVLDGATVARFCNEWKKLIENPELLTFAHTKLEVNKGNPKPEFAFSWLDDKDTFKAGDIATIKIKVLTNLDKIDKNTFHPILIVNGKIGNSSYVSGVLTDFKGNDSDDWNIFFTTLTVGLFNVMINEDHYHVFDSSLHFKVEPGKIYPSVCLASWMGNINEFEAGSRARVLILPKDAFGNNVTSNSEDLSSYNFTVSALYANGSISDSPNINGIGWNGFGYIILEFTVVKAGEFFLLVHGGNHILSGTLLPFRVKPGSVEVSNCVVRWNYEPKAWQLFSKMELFIHQQDQYGNLVPGLYEFDAEVIEKEANLSIPIPDLYFEEVEPGIQLFSFSNLEPGNFLLKISDMKHNKSISNMPYPYNVFVGYCNGSNSVVNGTGLNNSIAGEIAEFSVYLKDSFLDPSPVEVERLQVEITREIDSYSIMPTISPIQIINVSALAREPRFDSNEAEVAPSPSVNLRNPPARNSSVLATSFNVTYTPDKSGVYGIRVYCGNIMLNGGHSFTKEVSAGEVDITLSRVVKFAPKVPKLIKNEVVVELMDSFHNPVMSQQSKLKLEVAASMKNASGFLSWDFSDNNNGSYTSHYTAKDIGNYQICASFDGKTFNPCPFEVNVYSSEYFPRAYDDAISVWEDESTAFDALGNDYFAGDNATIQEFSQPSHGTLLQYGRLLRYTPQKDYYGNDSFVYTISDLNGNLATASVNISVLTIPPQFISFPSQLQATEDEISPKFGGFSGFELRYSDMNEKISVNLSAQYGTIFLSPMLMQFWPTTKTKLSLYKGDGEAKVLVLEGTVEVVNFALKSIQYYGNENFYGNDTVRISTRNRHGVNNLNIPVFLDPINDPPFIHIPEFIILKSNEDESLVYDSKRDKFEFFIGDPDIQSFSGYKSQFMVLFSVEVNNGFLVTSLPAELINTTELKTMNSYMWQPLQTYVSISKHFKVKANGIRFRGTVNDCNNVMKQLYYNGGYHGAVLSVTVNDMGNYGCYPDCTENASVPLYTEANVNLIRRRPMSSFVSHALGSALVIESIVVLTLGIVVLSFTCKCAFALVKERSNNGINKTPVISLKANGACRVFVQISKMATAAFQNLLQVGTKIVGVGRNYVAHAKELGNAVPKEPVLFLKPTSSYLEAGGTIEIPHPLESLHHEVELAVVISKRARDVPQSTAMDYVGADVVLLTMDVVNCFILVLGYALALDMTAREIQASAKAAGLPWTIAKGQDTFTPISSVLPKASVLDPDNLELWLKVDEEIRQKGSTKDMIFKIPYLISHISSFMTLFEGDVILTGTPEGVGPVKAGQKITAGITDLLDVNFNVEKRKKQ</sequence>
<dbReference type="Gene3D" id="4.10.320.10">
    <property type="entry name" value="E3-binding domain"/>
    <property type="match status" value="1"/>
</dbReference>
<evidence type="ECO:0000256" key="8">
    <source>
        <dbReference type="ARBA" id="ARBA00022946"/>
    </source>
</evidence>
<dbReference type="PROSITE" id="PS50194">
    <property type="entry name" value="FILAMIN_REPEAT"/>
    <property type="match status" value="1"/>
</dbReference>
<dbReference type="InterPro" id="IPR003016">
    <property type="entry name" value="2-oxoA_DH_lipoyl-BS"/>
</dbReference>
<dbReference type="PANTHER" id="PTHR43178">
    <property type="entry name" value="DIHYDROLIPOAMIDE ACETYLTRANSFERASE COMPONENT OF PYRUVATE DEHYDROGENASE COMPLEX"/>
    <property type="match status" value="1"/>
</dbReference>
<dbReference type="InterPro" id="IPR056434">
    <property type="entry name" value="Ig_GEX2_N"/>
</dbReference>
<comment type="cofactor">
    <cofactor evidence="1">
        <name>(R)-lipoate</name>
        <dbReference type="ChEBI" id="CHEBI:83088"/>
    </cofactor>
</comment>
<keyword evidence="6" id="KW-0479">Metal-binding</keyword>
<dbReference type="Gene3D" id="2.60.40.3440">
    <property type="match status" value="1"/>
</dbReference>
<dbReference type="PROSITE" id="PS51826">
    <property type="entry name" value="PSBD"/>
    <property type="match status" value="1"/>
</dbReference>
<dbReference type="InterPro" id="IPR050743">
    <property type="entry name" value="2-oxoacid_DH_E2_comp"/>
</dbReference>
<evidence type="ECO:0000256" key="17">
    <source>
        <dbReference type="SAM" id="Phobius"/>
    </source>
</evidence>
<dbReference type="SUPFAM" id="SSF51230">
    <property type="entry name" value="Single hybrid motif"/>
    <property type="match status" value="1"/>
</dbReference>
<dbReference type="PROSITE" id="PS00189">
    <property type="entry name" value="LIPOYL"/>
    <property type="match status" value="1"/>
</dbReference>
<organism evidence="20 21">
    <name type="scientific">Cannabis sativa</name>
    <name type="common">Hemp</name>
    <name type="synonym">Marijuana</name>
    <dbReference type="NCBI Taxonomy" id="3483"/>
    <lineage>
        <taxon>Eukaryota</taxon>
        <taxon>Viridiplantae</taxon>
        <taxon>Streptophyta</taxon>
        <taxon>Embryophyta</taxon>
        <taxon>Tracheophyta</taxon>
        <taxon>Spermatophyta</taxon>
        <taxon>Magnoliopsida</taxon>
        <taxon>eudicotyledons</taxon>
        <taxon>Gunneridae</taxon>
        <taxon>Pentapetalae</taxon>
        <taxon>rosids</taxon>
        <taxon>fabids</taxon>
        <taxon>Rosales</taxon>
        <taxon>Cannabaceae</taxon>
        <taxon>Cannabis</taxon>
    </lineage>
</organism>
<dbReference type="InterPro" id="IPR036625">
    <property type="entry name" value="E3-bd_dom_sf"/>
</dbReference>
<dbReference type="Gene3D" id="3.30.559.10">
    <property type="entry name" value="Chloramphenicol acetyltransferase-like domain"/>
    <property type="match status" value="1"/>
</dbReference>
<dbReference type="SUPFAM" id="SSF52777">
    <property type="entry name" value="CoA-dependent acyltransferases"/>
    <property type="match status" value="1"/>
</dbReference>
<dbReference type="FunFam" id="3.90.850.10:FF:000003">
    <property type="entry name" value="Fumarylacetoacetate hydrolase domain-containing 1"/>
    <property type="match status" value="1"/>
</dbReference>
<dbReference type="InterPro" id="IPR001078">
    <property type="entry name" value="2-oxoacid_DH_actylTfrase"/>
</dbReference>
<dbReference type="SUPFAM" id="SSF47005">
    <property type="entry name" value="Peripheral subunit-binding domain of 2-oxo acid dehydrogenase complex"/>
    <property type="match status" value="1"/>
</dbReference>
<dbReference type="InterPro" id="IPR036663">
    <property type="entry name" value="Fumarylacetoacetase_C_sf"/>
</dbReference>
<dbReference type="Proteomes" id="UP000583929">
    <property type="component" value="Unassembled WGS sequence"/>
</dbReference>
<evidence type="ECO:0000256" key="2">
    <source>
        <dbReference type="ARBA" id="ARBA00004305"/>
    </source>
</evidence>
<evidence type="ECO:0000256" key="3">
    <source>
        <dbReference type="ARBA" id="ARBA00007317"/>
    </source>
</evidence>